<dbReference type="EMBL" id="JBHSOH010000006">
    <property type="protein sequence ID" value="MFC5848007.1"/>
    <property type="molecule type" value="Genomic_DNA"/>
</dbReference>
<dbReference type="Proteomes" id="UP001595979">
    <property type="component" value="Unassembled WGS sequence"/>
</dbReference>
<reference evidence="2" key="1">
    <citation type="journal article" date="2019" name="Int. J. Syst. Evol. Microbiol.">
        <title>The Global Catalogue of Microorganisms (GCM) 10K type strain sequencing project: providing services to taxonomists for standard genome sequencing and annotation.</title>
        <authorList>
            <consortium name="The Broad Institute Genomics Platform"/>
            <consortium name="The Broad Institute Genome Sequencing Center for Infectious Disease"/>
            <person name="Wu L."/>
            <person name="Ma J."/>
        </authorList>
    </citation>
    <scope>NUCLEOTIDE SEQUENCE [LARGE SCALE GENOMIC DNA]</scope>
    <source>
        <strain evidence="2">CGMCC 1.15053</strain>
    </source>
</reference>
<proteinExistence type="predicted"/>
<keyword evidence="2" id="KW-1185">Reference proteome</keyword>
<organism evidence="1 2">
    <name type="scientific">Deinococcus petrolearius</name>
    <dbReference type="NCBI Taxonomy" id="1751295"/>
    <lineage>
        <taxon>Bacteria</taxon>
        <taxon>Thermotogati</taxon>
        <taxon>Deinococcota</taxon>
        <taxon>Deinococci</taxon>
        <taxon>Deinococcales</taxon>
        <taxon>Deinococcaceae</taxon>
        <taxon>Deinococcus</taxon>
    </lineage>
</organism>
<sequence>MSTDLDRPFCAGAVVGDRVPGGRHLIHGGEVVIVDRELTGGA</sequence>
<dbReference type="RefSeq" id="WP_380047653.1">
    <property type="nucleotide sequence ID" value="NZ_JBHSOH010000006.1"/>
</dbReference>
<evidence type="ECO:0000313" key="1">
    <source>
        <dbReference type="EMBL" id="MFC5848007.1"/>
    </source>
</evidence>
<gene>
    <name evidence="1" type="ORF">ACFPQ6_06760</name>
</gene>
<name>A0ABW1DH81_9DEIO</name>
<accession>A0ABW1DH81</accession>
<protein>
    <submittedName>
        <fullName evidence="1">Uncharacterized protein</fullName>
    </submittedName>
</protein>
<comment type="caution">
    <text evidence="1">The sequence shown here is derived from an EMBL/GenBank/DDBJ whole genome shotgun (WGS) entry which is preliminary data.</text>
</comment>
<evidence type="ECO:0000313" key="2">
    <source>
        <dbReference type="Proteomes" id="UP001595979"/>
    </source>
</evidence>